<protein>
    <submittedName>
        <fullName evidence="1">NusG domain II-containing protein</fullName>
    </submittedName>
</protein>
<proteinExistence type="predicted"/>
<keyword evidence="2" id="KW-1185">Reference proteome</keyword>
<dbReference type="Pfam" id="PF07009">
    <property type="entry name" value="NusG_II"/>
    <property type="match status" value="1"/>
</dbReference>
<evidence type="ECO:0000313" key="1">
    <source>
        <dbReference type="EMBL" id="MWV45775.1"/>
    </source>
</evidence>
<evidence type="ECO:0000313" key="2">
    <source>
        <dbReference type="Proteomes" id="UP000460318"/>
    </source>
</evidence>
<dbReference type="Proteomes" id="UP000460318">
    <property type="component" value="Unassembled WGS sequence"/>
</dbReference>
<dbReference type="InterPro" id="IPR038690">
    <property type="entry name" value="NusG_2_sf"/>
</dbReference>
<comment type="caution">
    <text evidence="1">The sequence shown here is derived from an EMBL/GenBank/DDBJ whole genome shotgun (WGS) entry which is preliminary data.</text>
</comment>
<dbReference type="Gene3D" id="2.60.320.10">
    <property type="entry name" value="N-utilization substance G protein NusG, insert domain"/>
    <property type="match status" value="1"/>
</dbReference>
<dbReference type="EMBL" id="WUBI01000003">
    <property type="protein sequence ID" value="MWV45775.1"/>
    <property type="molecule type" value="Genomic_DNA"/>
</dbReference>
<reference evidence="1 2" key="1">
    <citation type="submission" date="2019-12" db="EMBL/GenBank/DDBJ databases">
        <title>Paenibacillus sp. nov., an endophytic bacterium isolated from the stem of Dendrobium.</title>
        <authorList>
            <person name="Zhao R."/>
        </authorList>
    </citation>
    <scope>NUCLEOTIDE SEQUENCE [LARGE SCALE GENOMIC DNA]</scope>
    <source>
        <strain evidence="1 2">HJL G12</strain>
    </source>
</reference>
<dbReference type="RefSeq" id="WP_160499367.1">
    <property type="nucleotide sequence ID" value="NZ_WUBI01000003.1"/>
</dbReference>
<organism evidence="1 2">
    <name type="scientific">Paenibacillus dendrobii</name>
    <dbReference type="NCBI Taxonomy" id="2691084"/>
    <lineage>
        <taxon>Bacteria</taxon>
        <taxon>Bacillati</taxon>
        <taxon>Bacillota</taxon>
        <taxon>Bacilli</taxon>
        <taxon>Bacillales</taxon>
        <taxon>Paenibacillaceae</taxon>
        <taxon>Paenibacillus</taxon>
    </lineage>
</organism>
<gene>
    <name evidence="1" type="ORF">GRF59_19345</name>
</gene>
<name>A0A7X3ILF5_9BACL</name>
<dbReference type="AlphaFoldDB" id="A0A7X3ILF5"/>
<sequence length="130" mass="14194">MKRGDLLLVSGILAAALLVMVPRWVQGGQISEKNHNISKTAVIKVEGEVYRTVKLTKEEQTIEIRTDRGYNLLKVHDYGIEMADADCPDKVCLTFGFRSRQGDTIVCLPHRVIVEIEGASGEGGGADAVI</sequence>
<accession>A0A7X3ILF5</accession>
<dbReference type="CDD" id="cd09911">
    <property type="entry name" value="Lin0431_like"/>
    <property type="match status" value="1"/>
</dbReference>